<gene>
    <name evidence="1" type="ORF">HJA_01865</name>
</gene>
<dbReference type="RefSeq" id="WP_155839830.1">
    <property type="nucleotide sequence ID" value="NZ_ARYJ01000001.1"/>
</dbReference>
<keyword evidence="2" id="KW-1185">Reference proteome</keyword>
<proteinExistence type="predicted"/>
<sequence length="53" mass="5966">MSKSPNSVLHPAKKPRVKRRNATWKANLGKRAKVRVFGNTKRARIARKKAAGK</sequence>
<dbReference type="OrthoDB" id="7620531at2"/>
<dbReference type="STRING" id="1280952.HJA_01865"/>
<reference evidence="1 2" key="1">
    <citation type="journal article" date="2014" name="Antonie Van Leeuwenhoek">
        <title>Hyphomonas beringensis sp. nov. and Hyphomonas chukchiensis sp. nov., isolated from surface seawater of the Bering Sea and Chukchi Sea.</title>
        <authorList>
            <person name="Li C."/>
            <person name="Lai Q."/>
            <person name="Li G."/>
            <person name="Dong C."/>
            <person name="Wang J."/>
            <person name="Liao Y."/>
            <person name="Shao Z."/>
        </authorList>
    </citation>
    <scope>NUCLEOTIDE SEQUENCE [LARGE SCALE GENOMIC DNA]</scope>
    <source>
        <strain evidence="1 2">VP2</strain>
    </source>
</reference>
<comment type="caution">
    <text evidence="1">The sequence shown here is derived from an EMBL/GenBank/DDBJ whole genome shotgun (WGS) entry which is preliminary data.</text>
</comment>
<name>A0A059FKP6_9PROT</name>
<dbReference type="AlphaFoldDB" id="A0A059FKP6"/>
<organism evidence="1 2">
    <name type="scientific">Hyphomonas jannaschiana VP2</name>
    <dbReference type="NCBI Taxonomy" id="1280952"/>
    <lineage>
        <taxon>Bacteria</taxon>
        <taxon>Pseudomonadati</taxon>
        <taxon>Pseudomonadota</taxon>
        <taxon>Alphaproteobacteria</taxon>
        <taxon>Hyphomonadales</taxon>
        <taxon>Hyphomonadaceae</taxon>
        <taxon>Hyphomonas</taxon>
    </lineage>
</organism>
<dbReference type="Proteomes" id="UP000024816">
    <property type="component" value="Unassembled WGS sequence"/>
</dbReference>
<evidence type="ECO:0000313" key="2">
    <source>
        <dbReference type="Proteomes" id="UP000024816"/>
    </source>
</evidence>
<dbReference type="EMBL" id="ARYJ01000001">
    <property type="protein sequence ID" value="KCZ91245.1"/>
    <property type="molecule type" value="Genomic_DNA"/>
</dbReference>
<protein>
    <submittedName>
        <fullName evidence="1">Uncharacterized protein</fullName>
    </submittedName>
</protein>
<evidence type="ECO:0000313" key="1">
    <source>
        <dbReference type="EMBL" id="KCZ91245.1"/>
    </source>
</evidence>
<dbReference type="PATRIC" id="fig|1280952.3.peg.379"/>
<accession>A0A059FKP6</accession>